<feature type="non-terminal residue" evidence="8">
    <location>
        <position position="1"/>
    </location>
</feature>
<accession>A0A165XW40</accession>
<dbReference type="InterPro" id="IPR020846">
    <property type="entry name" value="MFS_dom"/>
</dbReference>
<dbReference type="GO" id="GO:0016020">
    <property type="term" value="C:membrane"/>
    <property type="evidence" value="ECO:0007669"/>
    <property type="project" value="UniProtKB-SubCell"/>
</dbReference>
<evidence type="ECO:0000313" key="9">
    <source>
        <dbReference type="Proteomes" id="UP000076532"/>
    </source>
</evidence>
<dbReference type="Pfam" id="PF07690">
    <property type="entry name" value="MFS_1"/>
    <property type="match status" value="1"/>
</dbReference>
<feature type="domain" description="Major facilitator superfamily (MFS) profile" evidence="7">
    <location>
        <begin position="9"/>
        <end position="138"/>
    </location>
</feature>
<dbReference type="Gene3D" id="1.20.1250.20">
    <property type="entry name" value="MFS general substrate transporter like domains"/>
    <property type="match status" value="1"/>
</dbReference>
<gene>
    <name evidence="8" type="ORF">FIBSPDRAFT_712806</name>
</gene>
<feature type="transmembrane region" description="Helical" evidence="6">
    <location>
        <begin position="12"/>
        <end position="31"/>
    </location>
</feature>
<keyword evidence="5 6" id="KW-0472">Membrane</keyword>
<evidence type="ECO:0000259" key="7">
    <source>
        <dbReference type="PROSITE" id="PS50850"/>
    </source>
</evidence>
<evidence type="ECO:0000256" key="4">
    <source>
        <dbReference type="ARBA" id="ARBA00022989"/>
    </source>
</evidence>
<keyword evidence="2" id="KW-0813">Transport</keyword>
<dbReference type="PANTHER" id="PTHR23504">
    <property type="entry name" value="MAJOR FACILITATOR SUPERFAMILY DOMAIN-CONTAINING PROTEIN 10"/>
    <property type="match status" value="1"/>
</dbReference>
<feature type="non-terminal residue" evidence="8">
    <location>
        <position position="138"/>
    </location>
</feature>
<dbReference type="SUPFAM" id="SSF103473">
    <property type="entry name" value="MFS general substrate transporter"/>
    <property type="match status" value="1"/>
</dbReference>
<dbReference type="AlphaFoldDB" id="A0A165XW40"/>
<keyword evidence="9" id="KW-1185">Reference proteome</keyword>
<evidence type="ECO:0000256" key="2">
    <source>
        <dbReference type="ARBA" id="ARBA00022448"/>
    </source>
</evidence>
<dbReference type="Proteomes" id="UP000076532">
    <property type="component" value="Unassembled WGS sequence"/>
</dbReference>
<dbReference type="OrthoDB" id="419616at2759"/>
<reference evidence="8 9" key="1">
    <citation type="journal article" date="2016" name="Mol. Biol. Evol.">
        <title>Comparative Genomics of Early-Diverging Mushroom-Forming Fungi Provides Insights into the Origins of Lignocellulose Decay Capabilities.</title>
        <authorList>
            <person name="Nagy L.G."/>
            <person name="Riley R."/>
            <person name="Tritt A."/>
            <person name="Adam C."/>
            <person name="Daum C."/>
            <person name="Floudas D."/>
            <person name="Sun H."/>
            <person name="Yadav J.S."/>
            <person name="Pangilinan J."/>
            <person name="Larsson K.H."/>
            <person name="Matsuura K."/>
            <person name="Barry K."/>
            <person name="Labutti K."/>
            <person name="Kuo R."/>
            <person name="Ohm R.A."/>
            <person name="Bhattacharya S.S."/>
            <person name="Shirouzu T."/>
            <person name="Yoshinaga Y."/>
            <person name="Martin F.M."/>
            <person name="Grigoriev I.V."/>
            <person name="Hibbett D.S."/>
        </authorList>
    </citation>
    <scope>NUCLEOTIDE SEQUENCE [LARGE SCALE GENOMIC DNA]</scope>
    <source>
        <strain evidence="8 9">CBS 109695</strain>
    </source>
</reference>
<keyword evidence="3 6" id="KW-0812">Transmembrane</keyword>
<proteinExistence type="predicted"/>
<evidence type="ECO:0000256" key="6">
    <source>
        <dbReference type="SAM" id="Phobius"/>
    </source>
</evidence>
<sequence length="138" mass="15056">KQTPLPKLQLFTVMLVQFCEPVIASVIYPFVVSLVNETGMLHPYYCSLTCCVNMKESGFFASEGLTAFAWGCASDVVGRRIPLAFGMLCLAAAIASFGLSNKYWPLVVYRCIQGIMNGNIGISRSMIIDITNSTNVAQ</sequence>
<evidence type="ECO:0000256" key="1">
    <source>
        <dbReference type="ARBA" id="ARBA00004141"/>
    </source>
</evidence>
<evidence type="ECO:0000256" key="3">
    <source>
        <dbReference type="ARBA" id="ARBA00022692"/>
    </source>
</evidence>
<name>A0A165XW40_9AGAM</name>
<feature type="transmembrane region" description="Helical" evidence="6">
    <location>
        <begin position="81"/>
        <end position="100"/>
    </location>
</feature>
<dbReference type="EMBL" id="KV417710">
    <property type="protein sequence ID" value="KZP08956.1"/>
    <property type="molecule type" value="Genomic_DNA"/>
</dbReference>
<keyword evidence="4 6" id="KW-1133">Transmembrane helix</keyword>
<organism evidence="8 9">
    <name type="scientific">Athelia psychrophila</name>
    <dbReference type="NCBI Taxonomy" id="1759441"/>
    <lineage>
        <taxon>Eukaryota</taxon>
        <taxon>Fungi</taxon>
        <taxon>Dikarya</taxon>
        <taxon>Basidiomycota</taxon>
        <taxon>Agaricomycotina</taxon>
        <taxon>Agaricomycetes</taxon>
        <taxon>Agaricomycetidae</taxon>
        <taxon>Atheliales</taxon>
        <taxon>Atheliaceae</taxon>
        <taxon>Athelia</taxon>
    </lineage>
</organism>
<dbReference type="PANTHER" id="PTHR23504:SF15">
    <property type="entry name" value="MAJOR FACILITATOR SUPERFAMILY (MFS) PROFILE DOMAIN-CONTAINING PROTEIN"/>
    <property type="match status" value="1"/>
</dbReference>
<dbReference type="STRING" id="436010.A0A165XW40"/>
<evidence type="ECO:0000313" key="8">
    <source>
        <dbReference type="EMBL" id="KZP08956.1"/>
    </source>
</evidence>
<dbReference type="InterPro" id="IPR011701">
    <property type="entry name" value="MFS"/>
</dbReference>
<protein>
    <recommendedName>
        <fullName evidence="7">Major facilitator superfamily (MFS) profile domain-containing protein</fullName>
    </recommendedName>
</protein>
<dbReference type="GO" id="GO:0022857">
    <property type="term" value="F:transmembrane transporter activity"/>
    <property type="evidence" value="ECO:0007669"/>
    <property type="project" value="InterPro"/>
</dbReference>
<dbReference type="InterPro" id="IPR036259">
    <property type="entry name" value="MFS_trans_sf"/>
</dbReference>
<dbReference type="PROSITE" id="PS50850">
    <property type="entry name" value="MFS"/>
    <property type="match status" value="1"/>
</dbReference>
<comment type="subcellular location">
    <subcellularLocation>
        <location evidence="1">Membrane</location>
        <topology evidence="1">Multi-pass membrane protein</topology>
    </subcellularLocation>
</comment>
<evidence type="ECO:0000256" key="5">
    <source>
        <dbReference type="ARBA" id="ARBA00023136"/>
    </source>
</evidence>